<feature type="domain" description="ABC transmembrane type-1" evidence="9">
    <location>
        <begin position="33"/>
        <end position="315"/>
    </location>
</feature>
<keyword evidence="6 7" id="KW-0472">Membrane</keyword>
<protein>
    <submittedName>
        <fullName evidence="10">Putative ABC transporter ATP-binding protein</fullName>
    </submittedName>
</protein>
<dbReference type="SUPFAM" id="SSF52540">
    <property type="entry name" value="P-loop containing nucleoside triphosphate hydrolases"/>
    <property type="match status" value="1"/>
</dbReference>
<keyword evidence="5 7" id="KW-1133">Transmembrane helix</keyword>
<dbReference type="GO" id="GO:0005524">
    <property type="term" value="F:ATP binding"/>
    <property type="evidence" value="ECO:0007669"/>
    <property type="project" value="UniProtKB-KW"/>
</dbReference>
<feature type="transmembrane region" description="Helical" evidence="7">
    <location>
        <begin position="147"/>
        <end position="166"/>
    </location>
</feature>
<dbReference type="KEGG" id="mtar:DF168_00993"/>
<dbReference type="SUPFAM" id="SSF90123">
    <property type="entry name" value="ABC transporter transmembrane region"/>
    <property type="match status" value="1"/>
</dbReference>
<accession>A0A2Z4AFM2</accession>
<evidence type="ECO:0000256" key="2">
    <source>
        <dbReference type="ARBA" id="ARBA00022692"/>
    </source>
</evidence>
<evidence type="ECO:0000259" key="9">
    <source>
        <dbReference type="PROSITE" id="PS50929"/>
    </source>
</evidence>
<proteinExistence type="predicted"/>
<comment type="subcellular location">
    <subcellularLocation>
        <location evidence="1">Cell membrane</location>
        <topology evidence="1">Multi-pass membrane protein</topology>
    </subcellularLocation>
</comment>
<feature type="transmembrane region" description="Helical" evidence="7">
    <location>
        <begin position="172"/>
        <end position="190"/>
    </location>
</feature>
<feature type="transmembrane region" description="Helical" evidence="7">
    <location>
        <begin position="255"/>
        <end position="279"/>
    </location>
</feature>
<gene>
    <name evidence="10" type="ORF">DF168_00993</name>
</gene>
<reference evidence="10 11" key="1">
    <citation type="submission" date="2018-06" db="EMBL/GenBank/DDBJ databases">
        <title>Draft Genome Sequence of a Novel Marine Bacterium Related to the Verrucomicrobia.</title>
        <authorList>
            <person name="Vosseberg J."/>
            <person name="Martijn J."/>
            <person name="Ettema T.J.G."/>
        </authorList>
    </citation>
    <scope>NUCLEOTIDE SEQUENCE [LARGE SCALE GENOMIC DNA]</scope>
    <source>
        <strain evidence="10">TARA_B100001123</strain>
    </source>
</reference>
<dbReference type="GO" id="GO:0015421">
    <property type="term" value="F:ABC-type oligopeptide transporter activity"/>
    <property type="evidence" value="ECO:0007669"/>
    <property type="project" value="TreeGrafter"/>
</dbReference>
<evidence type="ECO:0000256" key="6">
    <source>
        <dbReference type="ARBA" id="ARBA00023136"/>
    </source>
</evidence>
<evidence type="ECO:0000256" key="5">
    <source>
        <dbReference type="ARBA" id="ARBA00022989"/>
    </source>
</evidence>
<evidence type="ECO:0000256" key="1">
    <source>
        <dbReference type="ARBA" id="ARBA00004651"/>
    </source>
</evidence>
<evidence type="ECO:0000256" key="4">
    <source>
        <dbReference type="ARBA" id="ARBA00022840"/>
    </source>
</evidence>
<dbReference type="PROSITE" id="PS50929">
    <property type="entry name" value="ABC_TM1F"/>
    <property type="match status" value="1"/>
</dbReference>
<dbReference type="GO" id="GO:0016887">
    <property type="term" value="F:ATP hydrolysis activity"/>
    <property type="evidence" value="ECO:0007669"/>
    <property type="project" value="InterPro"/>
</dbReference>
<evidence type="ECO:0000313" key="10">
    <source>
        <dbReference type="EMBL" id="AWT59798.1"/>
    </source>
</evidence>
<dbReference type="SMART" id="SM00382">
    <property type="entry name" value="AAA"/>
    <property type="match status" value="1"/>
</dbReference>
<evidence type="ECO:0000256" key="3">
    <source>
        <dbReference type="ARBA" id="ARBA00022741"/>
    </source>
</evidence>
<organism evidence="10 11">
    <name type="scientific">Candidatus Moanibacter tarae</name>
    <dbReference type="NCBI Taxonomy" id="2200854"/>
    <lineage>
        <taxon>Bacteria</taxon>
        <taxon>Pseudomonadati</taxon>
        <taxon>Verrucomicrobiota</taxon>
        <taxon>Opitutia</taxon>
        <taxon>Puniceicoccales</taxon>
        <taxon>Puniceicoccales incertae sedis</taxon>
        <taxon>Candidatus Moanibacter</taxon>
    </lineage>
</organism>
<dbReference type="CDD" id="cd07346">
    <property type="entry name" value="ABC_6TM_exporters"/>
    <property type="match status" value="1"/>
</dbReference>
<sequence length="589" mass="66812">MKPLELDLNSRVRLRHYASLLGRYLAPYKGRVVFLVMSMLVSIGLNLLNPQIFRYFIDTATMNGPLRYLVWAGVAFIGIGILRQTIQIVGSYLGQDVGWRVTNEMRNNLALHCLKLDMSFHQQRTPGEMMERVDGDTTALSSFFSQFLIQVLGGVILLLGVIVLVFLEDWRVGLALTLFSIVALIILNLTRNIAVPIYTEEREGYARLFGFLEERIFGLEDIRTSGSGNYILNRFHGVNRDVYSRVKRSELMNELLRAITGFMYVLGFALAMGMGIWLYQASIFTIGDVFLVVHYTSMLHEPIFQISRQINELQRATAGLKRIEELHRITSKVGAGHHILDSNRPFGVQFRQVTFSYNSGEPVLNDIDFILKPGEKLGLLGRTGSGKTTITRLLFRLHEIEKGEIRIGQQSIMDVRVEDLRQNVGLVTQDVHLFNANLRKNLTLFKEGIPDEKIVTALRDLGLGRWYDSLPEGLDSEIDSRKSRLSAGEAQLLAFTRVFLKDPGLVILDEPSSRLDPATERTINIAVERLLENRTGIIIAHRLETVQKVDRILILENGYIREHGKRSKLLADSNSHFFGLLRRGSEELI</sequence>
<feature type="transmembrane region" description="Helical" evidence="7">
    <location>
        <begin position="68"/>
        <end position="86"/>
    </location>
</feature>
<dbReference type="PANTHER" id="PTHR43394">
    <property type="entry name" value="ATP-DEPENDENT PERMEASE MDL1, MITOCHONDRIAL"/>
    <property type="match status" value="1"/>
</dbReference>
<keyword evidence="3" id="KW-0547">Nucleotide-binding</keyword>
<dbReference type="InterPro" id="IPR039421">
    <property type="entry name" value="Type_1_exporter"/>
</dbReference>
<evidence type="ECO:0000313" key="11">
    <source>
        <dbReference type="Proteomes" id="UP000247465"/>
    </source>
</evidence>
<dbReference type="InterPro" id="IPR003439">
    <property type="entry name" value="ABC_transporter-like_ATP-bd"/>
</dbReference>
<dbReference type="Gene3D" id="3.40.50.300">
    <property type="entry name" value="P-loop containing nucleotide triphosphate hydrolases"/>
    <property type="match status" value="1"/>
</dbReference>
<dbReference type="InterPro" id="IPR027417">
    <property type="entry name" value="P-loop_NTPase"/>
</dbReference>
<dbReference type="InterPro" id="IPR003593">
    <property type="entry name" value="AAA+_ATPase"/>
</dbReference>
<dbReference type="PROSITE" id="PS50893">
    <property type="entry name" value="ABC_TRANSPORTER_2"/>
    <property type="match status" value="1"/>
</dbReference>
<evidence type="ECO:0000256" key="7">
    <source>
        <dbReference type="SAM" id="Phobius"/>
    </source>
</evidence>
<dbReference type="Pfam" id="PF00664">
    <property type="entry name" value="ABC_membrane"/>
    <property type="match status" value="1"/>
</dbReference>
<dbReference type="Proteomes" id="UP000247465">
    <property type="component" value="Chromosome"/>
</dbReference>
<keyword evidence="4 10" id="KW-0067">ATP-binding</keyword>
<name>A0A2Z4AFM2_9BACT</name>
<feature type="transmembrane region" description="Helical" evidence="7">
    <location>
        <begin position="32"/>
        <end position="48"/>
    </location>
</feature>
<dbReference type="Gene3D" id="1.20.1560.10">
    <property type="entry name" value="ABC transporter type 1, transmembrane domain"/>
    <property type="match status" value="1"/>
</dbReference>
<dbReference type="InterPro" id="IPR036640">
    <property type="entry name" value="ABC1_TM_sf"/>
</dbReference>
<dbReference type="InterPro" id="IPR011527">
    <property type="entry name" value="ABC1_TM_dom"/>
</dbReference>
<dbReference type="EMBL" id="CP029803">
    <property type="protein sequence ID" value="AWT59798.1"/>
    <property type="molecule type" value="Genomic_DNA"/>
</dbReference>
<dbReference type="AlphaFoldDB" id="A0A2Z4AFM2"/>
<feature type="domain" description="ABC transporter" evidence="8">
    <location>
        <begin position="348"/>
        <end position="582"/>
    </location>
</feature>
<dbReference type="PANTHER" id="PTHR43394:SF1">
    <property type="entry name" value="ATP-BINDING CASSETTE SUB-FAMILY B MEMBER 10, MITOCHONDRIAL"/>
    <property type="match status" value="1"/>
</dbReference>
<keyword evidence="2 7" id="KW-0812">Transmembrane</keyword>
<dbReference type="GO" id="GO:0005886">
    <property type="term" value="C:plasma membrane"/>
    <property type="evidence" value="ECO:0007669"/>
    <property type="project" value="UniProtKB-SubCell"/>
</dbReference>
<evidence type="ECO:0000259" key="8">
    <source>
        <dbReference type="PROSITE" id="PS50893"/>
    </source>
</evidence>
<dbReference type="Pfam" id="PF00005">
    <property type="entry name" value="ABC_tran"/>
    <property type="match status" value="1"/>
</dbReference>